<evidence type="ECO:0000259" key="1">
    <source>
        <dbReference type="PROSITE" id="PS50106"/>
    </source>
</evidence>
<evidence type="ECO:0000313" key="3">
    <source>
        <dbReference type="Proteomes" id="UP001153954"/>
    </source>
</evidence>
<dbReference type="InterPro" id="IPR051342">
    <property type="entry name" value="PDZ_scaffold"/>
</dbReference>
<dbReference type="SUPFAM" id="SSF50156">
    <property type="entry name" value="PDZ domain-like"/>
    <property type="match status" value="1"/>
</dbReference>
<proteinExistence type="predicted"/>
<protein>
    <recommendedName>
        <fullName evidence="1">PDZ domain-containing protein</fullName>
    </recommendedName>
</protein>
<organism evidence="2 3">
    <name type="scientific">Euphydryas editha</name>
    <name type="common">Edith's checkerspot</name>
    <dbReference type="NCBI Taxonomy" id="104508"/>
    <lineage>
        <taxon>Eukaryota</taxon>
        <taxon>Metazoa</taxon>
        <taxon>Ecdysozoa</taxon>
        <taxon>Arthropoda</taxon>
        <taxon>Hexapoda</taxon>
        <taxon>Insecta</taxon>
        <taxon>Pterygota</taxon>
        <taxon>Neoptera</taxon>
        <taxon>Endopterygota</taxon>
        <taxon>Lepidoptera</taxon>
        <taxon>Glossata</taxon>
        <taxon>Ditrysia</taxon>
        <taxon>Papilionoidea</taxon>
        <taxon>Nymphalidae</taxon>
        <taxon>Nymphalinae</taxon>
        <taxon>Euphydryas</taxon>
    </lineage>
</organism>
<comment type="caution">
    <text evidence="2">The sequence shown here is derived from an EMBL/GenBank/DDBJ whole genome shotgun (WGS) entry which is preliminary data.</text>
</comment>
<evidence type="ECO:0000313" key="2">
    <source>
        <dbReference type="EMBL" id="CAH2098107.1"/>
    </source>
</evidence>
<dbReference type="AlphaFoldDB" id="A0AAU9UJR3"/>
<gene>
    <name evidence="2" type="ORF">EEDITHA_LOCUS13257</name>
</gene>
<accession>A0AAU9UJR3</accession>
<dbReference type="PROSITE" id="PS50106">
    <property type="entry name" value="PDZ"/>
    <property type="match status" value="1"/>
</dbReference>
<keyword evidence="3" id="KW-1185">Reference proteome</keyword>
<dbReference type="PANTHER" id="PTHR19964">
    <property type="entry name" value="MULTIPLE PDZ DOMAIN PROTEIN"/>
    <property type="match status" value="1"/>
</dbReference>
<dbReference type="InterPro" id="IPR036034">
    <property type="entry name" value="PDZ_sf"/>
</dbReference>
<dbReference type="EMBL" id="CAKOGL010000019">
    <property type="protein sequence ID" value="CAH2098107.1"/>
    <property type="molecule type" value="Genomic_DNA"/>
</dbReference>
<dbReference type="InterPro" id="IPR001478">
    <property type="entry name" value="PDZ"/>
</dbReference>
<dbReference type="Gene3D" id="2.30.42.10">
    <property type="match status" value="1"/>
</dbReference>
<name>A0AAU9UJR3_EUPED</name>
<reference evidence="2" key="1">
    <citation type="submission" date="2022-03" db="EMBL/GenBank/DDBJ databases">
        <authorList>
            <person name="Tunstrom K."/>
        </authorList>
    </citation>
    <scope>NUCLEOTIDE SEQUENCE</scope>
</reference>
<dbReference type="PANTHER" id="PTHR19964:SF92">
    <property type="entry name" value="PATJ HOMOLOG"/>
    <property type="match status" value="1"/>
</dbReference>
<sequence>MSESVESGSEAVMDGRLRSGDMLLRIGAVCVVGMCARQAAAVLRQCGACVRLLVARPAHSNTLQPALQCNKPVIGNTNKNNFDLKQSLGASQAPIVPSRLLADPIELERGLAEAGHDGFGALCEDTTPPSPPPTIIEERLHHRVRIHETLIL</sequence>
<feature type="domain" description="PDZ" evidence="1">
    <location>
        <begin position="1"/>
        <end position="58"/>
    </location>
</feature>
<dbReference type="Proteomes" id="UP001153954">
    <property type="component" value="Unassembled WGS sequence"/>
</dbReference>